<keyword evidence="8" id="KW-0862">Zinc</keyword>
<dbReference type="Pfam" id="PF08996">
    <property type="entry name" value="zf-DNA_Pol"/>
    <property type="match status" value="2"/>
</dbReference>
<dbReference type="Pfam" id="PF00136">
    <property type="entry name" value="DNA_pol_B"/>
    <property type="match status" value="2"/>
</dbReference>
<keyword evidence="4 12" id="KW-0548">Nucleotidyltransferase</keyword>
<name>A0A3N0Y9P5_ANAGA</name>
<feature type="region of interest" description="Disordered" evidence="13">
    <location>
        <begin position="1"/>
        <end position="22"/>
    </location>
</feature>
<dbReference type="Gene3D" id="3.30.70.2820">
    <property type="match status" value="1"/>
</dbReference>
<dbReference type="Gene3D" id="1.10.132.60">
    <property type="entry name" value="DNA polymerase family B, C-terminal domain"/>
    <property type="match status" value="1"/>
</dbReference>
<dbReference type="GO" id="GO:0003887">
    <property type="term" value="F:DNA-directed DNA polymerase activity"/>
    <property type="evidence" value="ECO:0007669"/>
    <property type="project" value="UniProtKB-KW"/>
</dbReference>
<keyword evidence="3 12" id="KW-0808">Transferase</keyword>
<dbReference type="InterPro" id="IPR017964">
    <property type="entry name" value="DNA-dir_DNA_pol_B_CS"/>
</dbReference>
<dbReference type="EC" id="2.7.7.7" evidence="12"/>
<evidence type="ECO:0000256" key="8">
    <source>
        <dbReference type="ARBA" id="ARBA00022833"/>
    </source>
</evidence>
<dbReference type="PROSITE" id="PS00116">
    <property type="entry name" value="DNA_POLYMERASE_B"/>
    <property type="match status" value="1"/>
</dbReference>
<keyword evidence="9 12" id="KW-0239">DNA-directed DNA polymerase</keyword>
<evidence type="ECO:0000256" key="7">
    <source>
        <dbReference type="ARBA" id="ARBA00022771"/>
    </source>
</evidence>
<feature type="domain" description="DNA-directed DNA polymerase family B exonuclease" evidence="15">
    <location>
        <begin position="486"/>
        <end position="721"/>
    </location>
</feature>
<evidence type="ECO:0000256" key="3">
    <source>
        <dbReference type="ARBA" id="ARBA00022679"/>
    </source>
</evidence>
<evidence type="ECO:0000313" key="18">
    <source>
        <dbReference type="EMBL" id="ROL42651.1"/>
    </source>
</evidence>
<keyword evidence="5 12" id="KW-0235">DNA replication</keyword>
<sequence>MAPVSNPDKDMDGGDCDASDTCGIAASRSRREKKEKVGRKSALEQIKRAKKGEKVKYEVEEFTSVYEEVDEEQYSKMVRERQDDDWIIDDDGTGYVEDGREIFDEELDDDALEKGPKSKQGGKGGDSKKNVKKVSVSKPNSIKSMFMNSNVKKPAEKHVDLSQDDLLGDILQDLHSEKPVLLTPPPIITLKKKKTLGSPMNPFSVKLQVPKESPEVQVSKPRPVVTRVPPAEPSPRSSAHIHPSKPATTQIKEPKTEEPEEDAIEFDEMDFDEPMEAENLEEEAVKVKAEPEITPTVKVEPKTEPQDDMLISGLVGGMGWEKMEGDPIETPVEVQVDSTQLPLVEGPDGDMVFRFYWLDAFEDQYSQPGVVYLFGKVWIESAKAHVSCCVAVRNIERTMYLLPREHKVNLATGEETDSAVGMMDVYQEFNSLSEKFKIMKFKSKPVTKNYAFEIPDIPSKCEYLEVKYSAELPSLPSELKGSTFSHLFGTNTTSLEHFLLNRKIRGPCWLDVKTPQLSSQPISWSKVEAVAQKSDLILVVKDLPPPPLVVMSISLKTVQNPKTHQNEIVSLAALIHHKFPLDKAPPRPPFQTHFCVVSKPNDCIFPYDFKDAVRKKNGIVEIAGTERALLGFFLAKMHKIDPDVLVGHDIFGFDLEVLLQRINVCKVPHWSKIGRLRRANMPKLGGRSGFAEKSATCGRLVCDVEISAKELIRCKSYHLTELAAQILKTERIVVPPENIRNFYSDSPHLLYLLELTWMDAKLILQIMCELNVLPLAMQITNIAGNVMSRTLMGGRSERNEYLLLHAFHERNFIVPDKKFFKKPQQDLAEEDDVEPGKGKSNKTRKKAAYAGGLVLDPKVGFYDKFILLLDFNSLYPSIIQEFNICFTTVERGATNARKKTEEDENEIPELPDQSLEMGILPKEIRKLVERRRQVKQLMKQADLNPDLYMQYDIRQKALKLTANSMYGCLGFSFSRFYAKPLAALVTHKGRELSANLPQGCKFSQQVLSSGCRKGESFELYLLVDLSEGIGQRTVILKMLFSRTLFKTIVTRYFLLQGFCTALGLKMPAMMCTEANRRPDAPEVTLHAGTAAVWCMFKILMHTKEMVQRMNLEVIYGDTDSIMINTNSTNLEEVFKLGNKVKSEVNKLYKLLEIDIDGVFKSLLLLKKKKYAALMVEPQGDGKYTTKQELKGLDIVRRDWCDLAKECGNYVIGQILSDQNRDTIVENIQKHLTEVGEKVANGSIPLNMFEIHKSLTKEPQDYPDKKSLPHVHVALWINSQGGKKVKAGDTVSYVICQDGSNLTASQRAYALEQLQKQPGLSLDTQYYLSQQVHPVVGRICEPIEGIDAVLIATWLGLDPSHFRAQQQQQREDEGDNFLGAPAQLTDEERYRDCERFTFTCPGCGTENIYDNVFEGTGSTLQPSLKSCCHIPCGGSPMDHPIKISNKLQLDIRRHIRRYYSLACVCSCRRSLLLSPWELNCWFSLGPPEAQKIRYDKQRGDNTDAPFKMKAKQLTYVRIQLHTLGSPQPQGLLLITQITSAQNATQMRLIEELKQPVDSDNTPPLVYGREVVVMLQGQGWLLCEDQACRNRTRRLPIVFSRSGPICPACLRSTLRPEYSEKALYNQLSFYRYIFDWEYAVNKVLSAEDKCELLGNLFRARRACPPPALLPHALPALSCWKSAAKFKNGWKQDKEVYKMLKDVTDNVLGTSGYSEVNLAKLFQTFIALKMVVLSKAVDKVLFDEGISGLFFLYYSWHRGICYEMINRLIHWTNWMRVKETKELRHTKRGQGSSGPPFSPFHRDFLLYCSNRKREAHQSAFSAFTYPRCLELCRDGKA</sequence>
<dbReference type="InterPro" id="IPR024647">
    <property type="entry name" value="DNA_pol_a_cat_su_N"/>
</dbReference>
<feature type="compositionally biased region" description="Low complexity" evidence="13">
    <location>
        <begin position="133"/>
        <end position="144"/>
    </location>
</feature>
<dbReference type="FunFam" id="3.90.1600.10:FF:000023">
    <property type="entry name" value="DNA polymerase"/>
    <property type="match status" value="1"/>
</dbReference>
<feature type="domain" description="DNA-directed DNA polymerase family B multifunctional" evidence="14">
    <location>
        <begin position="786"/>
        <end position="994"/>
    </location>
</feature>
<dbReference type="InterPro" id="IPR006133">
    <property type="entry name" value="DNA-dir_DNA_pol_B_exonuc"/>
</dbReference>
<dbReference type="SMART" id="SM00486">
    <property type="entry name" value="POLBc"/>
    <property type="match status" value="1"/>
</dbReference>
<dbReference type="GO" id="GO:0003682">
    <property type="term" value="F:chromatin binding"/>
    <property type="evidence" value="ECO:0007669"/>
    <property type="project" value="TreeGrafter"/>
</dbReference>
<keyword evidence="7" id="KW-0863">Zinc-finger</keyword>
<organism evidence="18 19">
    <name type="scientific">Anabarilius grahami</name>
    <name type="common">Kanglang fish</name>
    <name type="synonym">Barilius grahami</name>
    <dbReference type="NCBI Taxonomy" id="495550"/>
    <lineage>
        <taxon>Eukaryota</taxon>
        <taxon>Metazoa</taxon>
        <taxon>Chordata</taxon>
        <taxon>Craniata</taxon>
        <taxon>Vertebrata</taxon>
        <taxon>Euteleostomi</taxon>
        <taxon>Actinopterygii</taxon>
        <taxon>Neopterygii</taxon>
        <taxon>Teleostei</taxon>
        <taxon>Ostariophysi</taxon>
        <taxon>Cypriniformes</taxon>
        <taxon>Xenocyprididae</taxon>
        <taxon>Xenocypridinae</taxon>
        <taxon>Xenocypridinae incertae sedis</taxon>
        <taxon>Anabarilius</taxon>
    </lineage>
</organism>
<evidence type="ECO:0000313" key="19">
    <source>
        <dbReference type="Proteomes" id="UP000281406"/>
    </source>
</evidence>
<dbReference type="InterPro" id="IPR042087">
    <property type="entry name" value="DNA_pol_B_thumb"/>
</dbReference>
<comment type="catalytic activity">
    <reaction evidence="12">
        <text>DNA(n) + a 2'-deoxyribonucleoside 5'-triphosphate = DNA(n+1) + diphosphate</text>
        <dbReference type="Rhea" id="RHEA:22508"/>
        <dbReference type="Rhea" id="RHEA-COMP:17339"/>
        <dbReference type="Rhea" id="RHEA-COMP:17340"/>
        <dbReference type="ChEBI" id="CHEBI:33019"/>
        <dbReference type="ChEBI" id="CHEBI:61560"/>
        <dbReference type="ChEBI" id="CHEBI:173112"/>
        <dbReference type="EC" id="2.7.7.7"/>
    </reaction>
</comment>
<evidence type="ECO:0000256" key="1">
    <source>
        <dbReference type="ARBA" id="ARBA00004123"/>
    </source>
</evidence>
<dbReference type="InterPro" id="IPR036397">
    <property type="entry name" value="RNaseH_sf"/>
</dbReference>
<feature type="domain" description="Zinc finger DNA-directed DNA polymerase family B alpha" evidence="16">
    <location>
        <begin position="1382"/>
        <end position="1465"/>
    </location>
</feature>
<feature type="region of interest" description="Disordered" evidence="13">
    <location>
        <begin position="98"/>
        <end position="156"/>
    </location>
</feature>
<evidence type="ECO:0000256" key="11">
    <source>
        <dbReference type="ARBA" id="ARBA00023242"/>
    </source>
</evidence>
<dbReference type="InterPro" id="IPR023211">
    <property type="entry name" value="DNA_pol_palm_dom_sf"/>
</dbReference>
<dbReference type="InterPro" id="IPR006172">
    <property type="entry name" value="DNA-dir_DNA_pol_B"/>
</dbReference>
<dbReference type="InterPro" id="IPR045846">
    <property type="entry name" value="POLBc_alpha"/>
</dbReference>
<evidence type="ECO:0000259" key="14">
    <source>
        <dbReference type="Pfam" id="PF00136"/>
    </source>
</evidence>
<protein>
    <recommendedName>
        <fullName evidence="12">DNA polymerase</fullName>
        <ecNumber evidence="12">2.7.7.7</ecNumber>
    </recommendedName>
</protein>
<dbReference type="SUPFAM" id="SSF56672">
    <property type="entry name" value="DNA/RNA polymerases"/>
    <property type="match status" value="2"/>
</dbReference>
<dbReference type="Gene3D" id="3.90.1600.10">
    <property type="entry name" value="Palm domain of DNA polymerase"/>
    <property type="match status" value="2"/>
</dbReference>
<feature type="domain" description="DNA polymerase alpha catalytic subunit N-terminal" evidence="17">
    <location>
        <begin position="43"/>
        <end position="104"/>
    </location>
</feature>
<dbReference type="Pfam" id="PF12254">
    <property type="entry name" value="DNA_pol_alpha_N"/>
    <property type="match status" value="1"/>
</dbReference>
<dbReference type="GO" id="GO:0000166">
    <property type="term" value="F:nucleotide binding"/>
    <property type="evidence" value="ECO:0007669"/>
    <property type="project" value="InterPro"/>
</dbReference>
<dbReference type="Gene3D" id="2.40.50.730">
    <property type="match status" value="1"/>
</dbReference>
<feature type="region of interest" description="Disordered" evidence="13">
    <location>
        <begin position="192"/>
        <end position="262"/>
    </location>
</feature>
<dbReference type="GO" id="GO:0005658">
    <property type="term" value="C:alpha DNA polymerase:primase complex"/>
    <property type="evidence" value="ECO:0007669"/>
    <property type="project" value="TreeGrafter"/>
</dbReference>
<evidence type="ECO:0000256" key="2">
    <source>
        <dbReference type="ARBA" id="ARBA00005755"/>
    </source>
</evidence>
<evidence type="ECO:0000256" key="10">
    <source>
        <dbReference type="ARBA" id="ARBA00023125"/>
    </source>
</evidence>
<keyword evidence="6" id="KW-0479">Metal-binding</keyword>
<dbReference type="FunFam" id="3.30.70.2820:FF:000001">
    <property type="entry name" value="DNA polymerase"/>
    <property type="match status" value="1"/>
</dbReference>
<dbReference type="InterPro" id="IPR043502">
    <property type="entry name" value="DNA/RNA_pol_sf"/>
</dbReference>
<dbReference type="GO" id="GO:0003688">
    <property type="term" value="F:DNA replication origin binding"/>
    <property type="evidence" value="ECO:0007669"/>
    <property type="project" value="TreeGrafter"/>
</dbReference>
<keyword evidence="19" id="KW-1185">Reference proteome</keyword>
<dbReference type="NCBIfam" id="TIGR00592">
    <property type="entry name" value="pol2"/>
    <property type="match status" value="2"/>
</dbReference>
<comment type="caution">
    <text evidence="18">The sequence shown here is derived from an EMBL/GenBank/DDBJ whole genome shotgun (WGS) entry which is preliminary data.</text>
</comment>
<accession>A0A3N0Y9P5</accession>
<dbReference type="FunFam" id="3.30.420.10:FF:000018">
    <property type="entry name" value="DNA polymerase"/>
    <property type="match status" value="1"/>
</dbReference>
<dbReference type="Proteomes" id="UP000281406">
    <property type="component" value="Unassembled WGS sequence"/>
</dbReference>
<dbReference type="CDD" id="cd05532">
    <property type="entry name" value="POLBc_alpha"/>
    <property type="match status" value="1"/>
</dbReference>
<dbReference type="InterPro" id="IPR012337">
    <property type="entry name" value="RNaseH-like_sf"/>
</dbReference>
<keyword evidence="11" id="KW-0539">Nucleus</keyword>
<reference evidence="18 19" key="1">
    <citation type="submission" date="2018-10" db="EMBL/GenBank/DDBJ databases">
        <title>Genome assembly for a Yunnan-Guizhou Plateau 3E fish, Anabarilius grahami (Regan), and its evolutionary and genetic applications.</title>
        <authorList>
            <person name="Jiang W."/>
        </authorList>
    </citation>
    <scope>NUCLEOTIDE SEQUENCE [LARGE SCALE GENOMIC DNA]</scope>
    <source>
        <strain evidence="18">AG-KIZ</strain>
        <tissue evidence="18">Muscle</tissue>
    </source>
</reference>
<dbReference type="SUPFAM" id="SSF53098">
    <property type="entry name" value="Ribonuclease H-like"/>
    <property type="match status" value="1"/>
</dbReference>
<dbReference type="OrthoDB" id="6755010at2759"/>
<evidence type="ECO:0000256" key="9">
    <source>
        <dbReference type="ARBA" id="ARBA00022932"/>
    </source>
</evidence>
<dbReference type="FunFam" id="1.10.132.60:FF:000006">
    <property type="entry name" value="DNA polymerase"/>
    <property type="match status" value="1"/>
</dbReference>
<evidence type="ECO:0000256" key="6">
    <source>
        <dbReference type="ARBA" id="ARBA00022723"/>
    </source>
</evidence>
<dbReference type="GO" id="GO:0008270">
    <property type="term" value="F:zinc ion binding"/>
    <property type="evidence" value="ECO:0007669"/>
    <property type="project" value="UniProtKB-KW"/>
</dbReference>
<evidence type="ECO:0000259" key="17">
    <source>
        <dbReference type="Pfam" id="PF12254"/>
    </source>
</evidence>
<dbReference type="FunFam" id="3.90.1600.10:FF:000022">
    <property type="entry name" value="DNA polymerase"/>
    <property type="match status" value="1"/>
</dbReference>
<evidence type="ECO:0000259" key="15">
    <source>
        <dbReference type="Pfam" id="PF03104"/>
    </source>
</evidence>
<dbReference type="PRINTS" id="PR00106">
    <property type="entry name" value="DNAPOLB"/>
</dbReference>
<dbReference type="GO" id="GO:0006273">
    <property type="term" value="P:lagging strand elongation"/>
    <property type="evidence" value="ECO:0007669"/>
    <property type="project" value="TreeGrafter"/>
</dbReference>
<dbReference type="Pfam" id="PF03104">
    <property type="entry name" value="DNA_pol_B_exo1"/>
    <property type="match status" value="1"/>
</dbReference>
<dbReference type="CDD" id="cd05776">
    <property type="entry name" value="DNA_polB_alpha_exo"/>
    <property type="match status" value="1"/>
</dbReference>
<keyword evidence="10 12" id="KW-0238">DNA-binding</keyword>
<dbReference type="GO" id="GO:1902975">
    <property type="term" value="P:mitotic DNA replication initiation"/>
    <property type="evidence" value="ECO:0007669"/>
    <property type="project" value="InterPro"/>
</dbReference>
<dbReference type="Gene3D" id="3.30.420.10">
    <property type="entry name" value="Ribonuclease H-like superfamily/Ribonuclease H"/>
    <property type="match status" value="1"/>
</dbReference>
<feature type="domain" description="DNA-directed DNA polymerase family B multifunctional" evidence="14">
    <location>
        <begin position="1101"/>
        <end position="1342"/>
    </location>
</feature>
<evidence type="ECO:0000256" key="4">
    <source>
        <dbReference type="ARBA" id="ARBA00022695"/>
    </source>
</evidence>
<dbReference type="EMBL" id="RJVU01049572">
    <property type="protein sequence ID" value="ROL42651.1"/>
    <property type="molecule type" value="Genomic_DNA"/>
</dbReference>
<evidence type="ECO:0000259" key="16">
    <source>
        <dbReference type="Pfam" id="PF08996"/>
    </source>
</evidence>
<dbReference type="InterPro" id="IPR015088">
    <property type="entry name" value="Znf_DNA-dir_DNA_pol_B_alpha"/>
</dbReference>
<evidence type="ECO:0000256" key="13">
    <source>
        <dbReference type="SAM" id="MobiDB-lite"/>
    </source>
</evidence>
<dbReference type="GO" id="GO:0006272">
    <property type="term" value="P:leading strand elongation"/>
    <property type="evidence" value="ECO:0007669"/>
    <property type="project" value="TreeGrafter"/>
</dbReference>
<dbReference type="SUPFAM" id="SSF90234">
    <property type="entry name" value="Zinc finger domain of DNA polymerase-alpha"/>
    <property type="match status" value="1"/>
</dbReference>
<feature type="domain" description="Zinc finger DNA-directed DNA polymerase family B alpha" evidence="16">
    <location>
        <begin position="1576"/>
        <end position="1719"/>
    </location>
</feature>
<comment type="similarity">
    <text evidence="2 12">Belongs to the DNA polymerase type-B family.</text>
</comment>
<dbReference type="GO" id="GO:0003697">
    <property type="term" value="F:single-stranded DNA binding"/>
    <property type="evidence" value="ECO:0007669"/>
    <property type="project" value="TreeGrafter"/>
</dbReference>
<gene>
    <name evidence="18" type="ORF">DPX16_14058</name>
</gene>
<evidence type="ECO:0000256" key="5">
    <source>
        <dbReference type="ARBA" id="ARBA00022705"/>
    </source>
</evidence>
<dbReference type="Gene3D" id="1.10.3200.20">
    <property type="entry name" value="DNA Polymerase alpha, zinc finger"/>
    <property type="match status" value="2"/>
</dbReference>
<dbReference type="InterPro" id="IPR006134">
    <property type="entry name" value="DNA-dir_DNA_pol_B_multi_dom"/>
</dbReference>
<evidence type="ECO:0000256" key="12">
    <source>
        <dbReference type="RuleBase" id="RU000442"/>
    </source>
</evidence>
<dbReference type="PANTHER" id="PTHR45861:SF1">
    <property type="entry name" value="DNA POLYMERASE ALPHA CATALYTIC SUBUNIT"/>
    <property type="match status" value="1"/>
</dbReference>
<proteinExistence type="inferred from homology"/>
<dbReference type="PANTHER" id="PTHR45861">
    <property type="entry name" value="DNA POLYMERASE ALPHA CATALYTIC SUBUNIT"/>
    <property type="match status" value="1"/>
</dbReference>
<comment type="subcellular location">
    <subcellularLocation>
        <location evidence="1">Nucleus</location>
    </subcellularLocation>
</comment>
<dbReference type="InterPro" id="IPR038256">
    <property type="entry name" value="Pol_alpha_znc_sf"/>
</dbReference>